<organism evidence="1 2">
    <name type="scientific">Candidatus Eubacterium faecipullorum</name>
    <dbReference type="NCBI Taxonomy" id="2838571"/>
    <lineage>
        <taxon>Bacteria</taxon>
        <taxon>Bacillati</taxon>
        <taxon>Bacillota</taxon>
        <taxon>Clostridia</taxon>
        <taxon>Eubacteriales</taxon>
        <taxon>Eubacteriaceae</taxon>
        <taxon>Eubacterium</taxon>
    </lineage>
</organism>
<reference evidence="1" key="1">
    <citation type="journal article" date="2021" name="PeerJ">
        <title>Extensive microbial diversity within the chicken gut microbiome revealed by metagenomics and culture.</title>
        <authorList>
            <person name="Gilroy R."/>
            <person name="Ravi A."/>
            <person name="Getino M."/>
            <person name="Pursley I."/>
            <person name="Horton D.L."/>
            <person name="Alikhan N.F."/>
            <person name="Baker D."/>
            <person name="Gharbi K."/>
            <person name="Hall N."/>
            <person name="Watson M."/>
            <person name="Adriaenssens E.M."/>
            <person name="Foster-Nyarko E."/>
            <person name="Jarju S."/>
            <person name="Secka A."/>
            <person name="Antonio M."/>
            <person name="Oren A."/>
            <person name="Chaudhuri R.R."/>
            <person name="La Ragione R."/>
            <person name="Hildebrand F."/>
            <person name="Pallen M.J."/>
        </authorList>
    </citation>
    <scope>NUCLEOTIDE SEQUENCE</scope>
    <source>
        <strain evidence="1">421</strain>
    </source>
</reference>
<dbReference type="AlphaFoldDB" id="A0A9D1UFU8"/>
<comment type="caution">
    <text evidence="1">The sequence shown here is derived from an EMBL/GenBank/DDBJ whole genome shotgun (WGS) entry which is preliminary data.</text>
</comment>
<dbReference type="Proteomes" id="UP000824205">
    <property type="component" value="Unassembled WGS sequence"/>
</dbReference>
<gene>
    <name evidence="1" type="ORF">IAA48_07185</name>
</gene>
<proteinExistence type="predicted"/>
<evidence type="ECO:0000313" key="2">
    <source>
        <dbReference type="Proteomes" id="UP000824205"/>
    </source>
</evidence>
<reference evidence="1" key="2">
    <citation type="submission" date="2021-04" db="EMBL/GenBank/DDBJ databases">
        <authorList>
            <person name="Gilroy R."/>
        </authorList>
    </citation>
    <scope>NUCLEOTIDE SEQUENCE</scope>
    <source>
        <strain evidence="1">421</strain>
    </source>
</reference>
<sequence length="108" mass="12303">MICDEREIVNKAKEINDFRETLTEYMDQVSSSLNTVTEKGVNDEKIKPLLLEMAADIITLKNSLNCAARNLAGELRSYAANVNREDDFDFPVEYDNIFMKAIDAMFSL</sequence>
<evidence type="ECO:0000313" key="1">
    <source>
        <dbReference type="EMBL" id="HIW86262.1"/>
    </source>
</evidence>
<name>A0A9D1UFU8_9FIRM</name>
<protein>
    <submittedName>
        <fullName evidence="1">Uncharacterized protein</fullName>
    </submittedName>
</protein>
<dbReference type="EMBL" id="DXGE01000031">
    <property type="protein sequence ID" value="HIW86262.1"/>
    <property type="molecule type" value="Genomic_DNA"/>
</dbReference>
<accession>A0A9D1UFU8</accession>